<name>A0A0L0DAU3_THETB</name>
<keyword evidence="4" id="KW-1185">Reference proteome</keyword>
<evidence type="ECO:0000256" key="1">
    <source>
        <dbReference type="SAM" id="MobiDB-lite"/>
    </source>
</evidence>
<evidence type="ECO:0000313" key="3">
    <source>
        <dbReference type="EMBL" id="KNC49355.1"/>
    </source>
</evidence>
<dbReference type="AlphaFoldDB" id="A0A0L0DAU3"/>
<evidence type="ECO:0000259" key="2">
    <source>
        <dbReference type="PROSITE" id="PS50021"/>
    </source>
</evidence>
<dbReference type="EMBL" id="GL349455">
    <property type="protein sequence ID" value="KNC49355.1"/>
    <property type="molecule type" value="Genomic_DNA"/>
</dbReference>
<feature type="compositionally biased region" description="Low complexity" evidence="1">
    <location>
        <begin position="524"/>
        <end position="537"/>
    </location>
</feature>
<dbReference type="GeneID" id="25564783"/>
<feature type="region of interest" description="Disordered" evidence="1">
    <location>
        <begin position="123"/>
        <end position="150"/>
    </location>
</feature>
<sequence>MMRTHGSWLQYRSPLSSLFSTRFVAVEGSEVRGFSSDLTDALALFALGPLCETATGVIRGGLAGQAYAFYIQLGGGCGVTHVFAAHEPAVLKAWLSALIAAGATYVGVVDDLPATSDVMVGGYDEGPSSSKVGGGGGGDDESGSGDSGWTDAIVPPNAIQSVISSAMTMAVLVDIQSRKPRVKMVSRYFVLTPGTLSVYTSPRLPAKLVAQLDTREYNVGIKHFAEAAPNCIFLAPKDVTGTKAEGVVWANVSSADKQRAWVRALVAKGKTGQAQWDSIRDDVEGTLFYEYLLAPPPPEDAKIRPPSFHSQFADVNDERKQKAIQRALEAEAAAAASARPASGDHFVSEELLAAPASGGGGAKTKSPSLSKVARMNALASKVPLSVKEQAARTRKWCQAVLAKRHPSGNTPIGQFNMEKAAACGWLFFEMVTDYAHERAPEHTIDVNSIAACRTNLSLAREWMSLLGIDVEGWQVDDVVGCSTRPILRALSAVADRYNVDLADGGPEYLARAIVPQASGGASGSGRASSNSGSSSGSGKKRALRSSYVADVQRAVPGQARRLSVSAPSTDTAVAVTVDEPFGWEPSLSSQQVASASKLEGITLPWINAVLNSRGDC</sequence>
<feature type="domain" description="Calponin-homology (CH)" evidence="2">
    <location>
        <begin position="387"/>
        <end position="498"/>
    </location>
</feature>
<dbReference type="InterPro" id="IPR001715">
    <property type="entry name" value="CH_dom"/>
</dbReference>
<protein>
    <recommendedName>
        <fullName evidence="2">Calponin-homology (CH) domain-containing protein</fullName>
    </recommendedName>
</protein>
<proteinExistence type="predicted"/>
<accession>A0A0L0DAU3</accession>
<dbReference type="RefSeq" id="XP_013757781.1">
    <property type="nucleotide sequence ID" value="XM_013902327.1"/>
</dbReference>
<evidence type="ECO:0000313" key="4">
    <source>
        <dbReference type="Proteomes" id="UP000054408"/>
    </source>
</evidence>
<organism evidence="3 4">
    <name type="scientific">Thecamonas trahens ATCC 50062</name>
    <dbReference type="NCBI Taxonomy" id="461836"/>
    <lineage>
        <taxon>Eukaryota</taxon>
        <taxon>Apusozoa</taxon>
        <taxon>Apusomonadida</taxon>
        <taxon>Apusomonadidae</taxon>
        <taxon>Thecamonas</taxon>
    </lineage>
</organism>
<dbReference type="Proteomes" id="UP000054408">
    <property type="component" value="Unassembled WGS sequence"/>
</dbReference>
<feature type="region of interest" description="Disordered" evidence="1">
    <location>
        <begin position="518"/>
        <end position="541"/>
    </location>
</feature>
<reference evidence="3 4" key="1">
    <citation type="submission" date="2010-05" db="EMBL/GenBank/DDBJ databases">
        <title>The Genome Sequence of Thecamonas trahens ATCC 50062.</title>
        <authorList>
            <consortium name="The Broad Institute Genome Sequencing Platform"/>
            <person name="Russ C."/>
            <person name="Cuomo C."/>
            <person name="Shea T."/>
            <person name="Young S.K."/>
            <person name="Zeng Q."/>
            <person name="Koehrsen M."/>
            <person name="Haas B."/>
            <person name="Borodovsky M."/>
            <person name="Guigo R."/>
            <person name="Alvarado L."/>
            <person name="Berlin A."/>
            <person name="Bochicchio J."/>
            <person name="Borenstein D."/>
            <person name="Chapman S."/>
            <person name="Chen Z."/>
            <person name="Freedman E."/>
            <person name="Gellesch M."/>
            <person name="Goldberg J."/>
            <person name="Griggs A."/>
            <person name="Gujja S."/>
            <person name="Heilman E."/>
            <person name="Heiman D."/>
            <person name="Hepburn T."/>
            <person name="Howarth C."/>
            <person name="Jen D."/>
            <person name="Larson L."/>
            <person name="Mehta T."/>
            <person name="Park D."/>
            <person name="Pearson M."/>
            <person name="Roberts A."/>
            <person name="Saif S."/>
            <person name="Shenoy N."/>
            <person name="Sisk P."/>
            <person name="Stolte C."/>
            <person name="Sykes S."/>
            <person name="Thomson T."/>
            <person name="Walk T."/>
            <person name="White J."/>
            <person name="Yandava C."/>
            <person name="Burger G."/>
            <person name="Gray M.W."/>
            <person name="Holland P.W.H."/>
            <person name="King N."/>
            <person name="Lang F.B.F."/>
            <person name="Roger A.J."/>
            <person name="Ruiz-Trillo I."/>
            <person name="Lander E."/>
            <person name="Nusbaum C."/>
        </authorList>
    </citation>
    <scope>NUCLEOTIDE SEQUENCE [LARGE SCALE GENOMIC DNA]</scope>
    <source>
        <strain evidence="3 4">ATCC 50062</strain>
    </source>
</reference>
<gene>
    <name evidence="3" type="ORF">AMSG_05354</name>
</gene>
<dbReference type="PROSITE" id="PS50021">
    <property type="entry name" value="CH"/>
    <property type="match status" value="1"/>
</dbReference>